<reference evidence="1" key="1">
    <citation type="submission" date="2022-08" db="EMBL/GenBank/DDBJ databases">
        <title>Genome Sequence of Fusarium decemcellulare.</title>
        <authorList>
            <person name="Buettner E."/>
        </authorList>
    </citation>
    <scope>NUCLEOTIDE SEQUENCE</scope>
    <source>
        <strain evidence="1">Babe19</strain>
    </source>
</reference>
<dbReference type="EMBL" id="JANRMS010001129">
    <property type="protein sequence ID" value="KAJ3530807.1"/>
    <property type="molecule type" value="Genomic_DNA"/>
</dbReference>
<protein>
    <submittedName>
        <fullName evidence="1">Uncharacterized protein</fullName>
    </submittedName>
</protein>
<name>A0ACC1S2M5_9HYPO</name>
<sequence>MHLKQPRRAARVVPQCNIPPIIIRHPNYAYHESALLSFPPLDGVTDHDETDGPNAAWGVHYGTVITACQIITENNLLVYLSHEAAGGHPAPRENQQEPFAVLCSMEDWKFPHNLLPNAWAAVEYY</sequence>
<proteinExistence type="predicted"/>
<evidence type="ECO:0000313" key="1">
    <source>
        <dbReference type="EMBL" id="KAJ3530807.1"/>
    </source>
</evidence>
<organism evidence="1 2">
    <name type="scientific">Fusarium decemcellulare</name>
    <dbReference type="NCBI Taxonomy" id="57161"/>
    <lineage>
        <taxon>Eukaryota</taxon>
        <taxon>Fungi</taxon>
        <taxon>Dikarya</taxon>
        <taxon>Ascomycota</taxon>
        <taxon>Pezizomycotina</taxon>
        <taxon>Sordariomycetes</taxon>
        <taxon>Hypocreomycetidae</taxon>
        <taxon>Hypocreales</taxon>
        <taxon>Nectriaceae</taxon>
        <taxon>Fusarium</taxon>
        <taxon>Fusarium decemcellulare species complex</taxon>
    </lineage>
</organism>
<accession>A0ACC1S2M5</accession>
<dbReference type="Proteomes" id="UP001148629">
    <property type="component" value="Unassembled WGS sequence"/>
</dbReference>
<keyword evidence="2" id="KW-1185">Reference proteome</keyword>
<gene>
    <name evidence="1" type="ORF">NM208_g9161</name>
</gene>
<evidence type="ECO:0000313" key="2">
    <source>
        <dbReference type="Proteomes" id="UP001148629"/>
    </source>
</evidence>
<comment type="caution">
    <text evidence="1">The sequence shown here is derived from an EMBL/GenBank/DDBJ whole genome shotgun (WGS) entry which is preliminary data.</text>
</comment>